<keyword evidence="2" id="KW-1185">Reference proteome</keyword>
<dbReference type="AlphaFoldDB" id="A0A7H8QHF6"/>
<dbReference type="Proteomes" id="UP000509222">
    <property type="component" value="Plasmid unnamed2"/>
</dbReference>
<proteinExistence type="predicted"/>
<evidence type="ECO:0000313" key="1">
    <source>
        <dbReference type="EMBL" id="QKX52895.1"/>
    </source>
</evidence>
<keyword evidence="1" id="KW-0614">Plasmid</keyword>
<reference evidence="2" key="2">
    <citation type="submission" date="2020-06" db="EMBL/GenBank/DDBJ databases">
        <title>Isolation of Planomicrobium glaciei.</title>
        <authorList>
            <person name="Malisova L."/>
            <person name="Safrankova R."/>
            <person name="Jakubu V."/>
            <person name="Spanelova P."/>
        </authorList>
    </citation>
    <scope>NUCLEOTIDE SEQUENCE [LARGE SCALE GENOMIC DNA]</scope>
    <source>
        <strain evidence="2">NRL-ATB46093</strain>
        <plasmid evidence="2">unnamed2</plasmid>
    </source>
</reference>
<dbReference type="RefSeq" id="WP_176295313.1">
    <property type="nucleotide sequence ID" value="NZ_CP051179.1"/>
</dbReference>
<gene>
    <name evidence="1" type="ORF">HF394_19910</name>
</gene>
<organism evidence="1 2">
    <name type="scientific">Planococcus glaciei</name>
    <dbReference type="NCBI Taxonomy" id="459472"/>
    <lineage>
        <taxon>Bacteria</taxon>
        <taxon>Bacillati</taxon>
        <taxon>Bacillota</taxon>
        <taxon>Bacilli</taxon>
        <taxon>Bacillales</taxon>
        <taxon>Caryophanaceae</taxon>
        <taxon>Planococcus</taxon>
    </lineage>
</organism>
<protein>
    <recommendedName>
        <fullName evidence="3">Secreted protein</fullName>
    </recommendedName>
</protein>
<accession>A0A7H8QHF6</accession>
<evidence type="ECO:0008006" key="3">
    <source>
        <dbReference type="Google" id="ProtNLM"/>
    </source>
</evidence>
<name>A0A7H8QHF6_9BACL</name>
<sequence length="234" mass="26496">MKHEHHSHHKMNYKLPSVYVNAVYRSDRILIQVRDAKDMTVELLKDHEKSLHLIIVSADLETFLHVHPIETISGDFEVKVNLPSGRYFLFADISPIKGIYVIEPVLLMVGEETESIANDFSKLVKSDRPTKEIQGKTVTFQHPKLTAGEPATLSFDLNGESPLLYLGALGHVVVLDEQGKRFIHVHPSSKDHPIFQVRFPSAGFYKLWAEFHFADTGVLAFPFIVEVTDQGSLR</sequence>
<evidence type="ECO:0000313" key="2">
    <source>
        <dbReference type="Proteomes" id="UP000509222"/>
    </source>
</evidence>
<geneLocation type="plasmid" evidence="1 2">
    <name>unnamed2</name>
</geneLocation>
<dbReference type="EMBL" id="CP051179">
    <property type="protein sequence ID" value="QKX52895.1"/>
    <property type="molecule type" value="Genomic_DNA"/>
</dbReference>
<reference evidence="1 2" key="1">
    <citation type="submission" date="2020-04" db="EMBL/GenBank/DDBJ databases">
        <authorList>
            <person name="Pajer P."/>
            <person name="Broz P."/>
        </authorList>
    </citation>
    <scope>NUCLEOTIDE SEQUENCE [LARGE SCALE GENOMIC DNA]</scope>
    <source>
        <strain evidence="2">NRL-ATB46093</strain>
        <plasmid evidence="1 2">unnamed2</plasmid>
    </source>
</reference>